<evidence type="ECO:0000256" key="2">
    <source>
        <dbReference type="ARBA" id="ARBA00022730"/>
    </source>
</evidence>
<protein>
    <recommendedName>
        <fullName evidence="6 7">Large ribosomal subunit protein uL3</fullName>
    </recommendedName>
</protein>
<evidence type="ECO:0000256" key="8">
    <source>
        <dbReference type="SAM" id="MobiDB-lite"/>
    </source>
</evidence>
<dbReference type="InterPro" id="IPR019927">
    <property type="entry name" value="Ribosomal_uL3_bac/org-type"/>
</dbReference>
<dbReference type="GO" id="GO:0022625">
    <property type="term" value="C:cytosolic large ribosomal subunit"/>
    <property type="evidence" value="ECO:0007669"/>
    <property type="project" value="TreeGrafter"/>
</dbReference>
<dbReference type="GO" id="GO:0019843">
    <property type="term" value="F:rRNA binding"/>
    <property type="evidence" value="ECO:0007669"/>
    <property type="project" value="UniProtKB-UniRule"/>
</dbReference>
<dbReference type="Pfam" id="PF00297">
    <property type="entry name" value="Ribosomal_L3"/>
    <property type="match status" value="1"/>
</dbReference>
<dbReference type="InterPro" id="IPR009000">
    <property type="entry name" value="Transl_B-barrel_sf"/>
</dbReference>
<keyword evidence="3 7" id="KW-0694">RNA-binding</keyword>
<dbReference type="SUPFAM" id="SSF50447">
    <property type="entry name" value="Translation proteins"/>
    <property type="match status" value="1"/>
</dbReference>
<feature type="region of interest" description="Disordered" evidence="8">
    <location>
        <begin position="121"/>
        <end position="143"/>
    </location>
</feature>
<dbReference type="InterPro" id="IPR000597">
    <property type="entry name" value="Ribosomal_uL3"/>
</dbReference>
<proteinExistence type="inferred from homology"/>
<evidence type="ECO:0000256" key="5">
    <source>
        <dbReference type="ARBA" id="ARBA00023274"/>
    </source>
</evidence>
<reference evidence="9 10" key="1">
    <citation type="journal article" date="2015" name="Nature">
        <title>rRNA introns, odd ribosomes, and small enigmatic genomes across a large radiation of phyla.</title>
        <authorList>
            <person name="Brown C.T."/>
            <person name="Hug L.A."/>
            <person name="Thomas B.C."/>
            <person name="Sharon I."/>
            <person name="Castelle C.J."/>
            <person name="Singh A."/>
            <person name="Wilkins M.J."/>
            <person name="Williams K.H."/>
            <person name="Banfield J.F."/>
        </authorList>
    </citation>
    <scope>NUCLEOTIDE SEQUENCE [LARGE SCALE GENOMIC DNA]</scope>
</reference>
<evidence type="ECO:0000313" key="10">
    <source>
        <dbReference type="Proteomes" id="UP000035648"/>
    </source>
</evidence>
<dbReference type="EMBL" id="CP011213">
    <property type="protein sequence ID" value="AKM82685.1"/>
    <property type="molecule type" value="Genomic_DNA"/>
</dbReference>
<name>A0A0G4B507_9BACT</name>
<evidence type="ECO:0000256" key="6">
    <source>
        <dbReference type="ARBA" id="ARBA00035243"/>
    </source>
</evidence>
<dbReference type="Proteomes" id="UP000035648">
    <property type="component" value="Chromosome"/>
</dbReference>
<dbReference type="NCBIfam" id="TIGR03625">
    <property type="entry name" value="L3_bact"/>
    <property type="match status" value="1"/>
</dbReference>
<dbReference type="HAMAP" id="MF_01325_B">
    <property type="entry name" value="Ribosomal_uL3_B"/>
    <property type="match status" value="1"/>
</dbReference>
<keyword evidence="4 7" id="KW-0689">Ribosomal protein</keyword>
<dbReference type="PATRIC" id="fig|1618337.4.peg.896"/>
<keyword evidence="5 7" id="KW-0687">Ribonucleoprotein</keyword>
<dbReference type="Gene3D" id="2.40.30.10">
    <property type="entry name" value="Translation factors"/>
    <property type="match status" value="1"/>
</dbReference>
<evidence type="ECO:0000256" key="3">
    <source>
        <dbReference type="ARBA" id="ARBA00022884"/>
    </source>
</evidence>
<comment type="subunit">
    <text evidence="7">Part of the 50S ribosomal subunit. Forms a cluster with proteins L14 and L19.</text>
</comment>
<dbReference type="FunFam" id="2.40.30.10:FF:000004">
    <property type="entry name" value="50S ribosomal protein L3"/>
    <property type="match status" value="1"/>
</dbReference>
<dbReference type="GO" id="GO:0006412">
    <property type="term" value="P:translation"/>
    <property type="evidence" value="ECO:0007669"/>
    <property type="project" value="UniProtKB-UniRule"/>
</dbReference>
<dbReference type="KEGG" id="bbgw:UT28_C0001G0908"/>
<evidence type="ECO:0000313" key="9">
    <source>
        <dbReference type="EMBL" id="AKM82685.1"/>
    </source>
</evidence>
<sequence length="214" mass="23509">MKAIIGKKIGMTRVFDEKGMVIPVTLISVGENVITQVKTADTDGYEAAQVGMVENKKINKPLSGHLAKTKIKSRTFKEFHFSGLELGQKLDLTQFEEGEAVFAQNISKGKGWAGVVKRHHFNTGPRTHGSDNYRRPGSIGATGPQRVIKGRRMAGQMGFEQVTQKNIKIVSIDIEKNILMVKGAIPGPNKSTVYIWSNNAIKAKNEENTGESNE</sequence>
<accession>A0A0G4B507</accession>
<dbReference type="PANTHER" id="PTHR11229">
    <property type="entry name" value="50S RIBOSOMAL PROTEIN L3"/>
    <property type="match status" value="1"/>
</dbReference>
<gene>
    <name evidence="7 9" type="primary">rplC</name>
    <name evidence="9" type="ORF">UT28_C0001G0908</name>
</gene>
<dbReference type="AlphaFoldDB" id="A0A0G4B507"/>
<dbReference type="PANTHER" id="PTHR11229:SF16">
    <property type="entry name" value="LARGE RIBOSOMAL SUBUNIT PROTEIN UL3C"/>
    <property type="match status" value="1"/>
</dbReference>
<evidence type="ECO:0000256" key="1">
    <source>
        <dbReference type="ARBA" id="ARBA00006540"/>
    </source>
</evidence>
<dbReference type="GO" id="GO:0003735">
    <property type="term" value="F:structural constituent of ribosome"/>
    <property type="evidence" value="ECO:0007669"/>
    <property type="project" value="UniProtKB-UniRule"/>
</dbReference>
<dbReference type="Gene3D" id="3.30.160.810">
    <property type="match status" value="1"/>
</dbReference>
<comment type="similarity">
    <text evidence="1 7">Belongs to the universal ribosomal protein uL3 family.</text>
</comment>
<organism evidence="9 10">
    <name type="scientific">Berkelbacteria bacterium GW2011_GWE1_39_12</name>
    <dbReference type="NCBI Taxonomy" id="1618337"/>
    <lineage>
        <taxon>Bacteria</taxon>
        <taxon>Candidatus Berkelbacteria</taxon>
    </lineage>
</organism>
<comment type="function">
    <text evidence="7">One of the primary rRNA binding proteins, it binds directly near the 3'-end of the 23S rRNA, where it nucleates assembly of the 50S subunit.</text>
</comment>
<dbReference type="STRING" id="1618337.UT28_C0001G0908"/>
<keyword evidence="2 7" id="KW-0699">rRNA-binding</keyword>
<evidence type="ECO:0000256" key="4">
    <source>
        <dbReference type="ARBA" id="ARBA00022980"/>
    </source>
</evidence>
<evidence type="ECO:0000256" key="7">
    <source>
        <dbReference type="HAMAP-Rule" id="MF_01325"/>
    </source>
</evidence>